<feature type="compositionally biased region" description="Low complexity" evidence="1">
    <location>
        <begin position="117"/>
        <end position="220"/>
    </location>
</feature>
<accession>A0A8H4IQD1</accession>
<feature type="signal peptide" evidence="2">
    <location>
        <begin position="1"/>
        <end position="22"/>
    </location>
</feature>
<evidence type="ECO:0008006" key="5">
    <source>
        <dbReference type="Google" id="ProtNLM"/>
    </source>
</evidence>
<organism evidence="3 4">
    <name type="scientific">Botryosphaeria dothidea</name>
    <dbReference type="NCBI Taxonomy" id="55169"/>
    <lineage>
        <taxon>Eukaryota</taxon>
        <taxon>Fungi</taxon>
        <taxon>Dikarya</taxon>
        <taxon>Ascomycota</taxon>
        <taxon>Pezizomycotina</taxon>
        <taxon>Dothideomycetes</taxon>
        <taxon>Dothideomycetes incertae sedis</taxon>
        <taxon>Botryosphaeriales</taxon>
        <taxon>Botryosphaeriaceae</taxon>
        <taxon>Botryosphaeria</taxon>
    </lineage>
</organism>
<gene>
    <name evidence="3" type="ORF">GTA08_BOTSDO08297</name>
</gene>
<protein>
    <recommendedName>
        <fullName evidence="5">Gpi anchored protein</fullName>
    </recommendedName>
</protein>
<feature type="chain" id="PRO_5034000349" description="Gpi anchored protein" evidence="2">
    <location>
        <begin position="23"/>
        <end position="263"/>
    </location>
</feature>
<keyword evidence="4" id="KW-1185">Reference proteome</keyword>
<reference evidence="3" key="1">
    <citation type="submission" date="2020-04" db="EMBL/GenBank/DDBJ databases">
        <title>Genome Assembly and Annotation of Botryosphaeria dothidea sdau 11-99, a Latent Pathogen of Apple Fruit Ring Rot in China.</title>
        <authorList>
            <person name="Yu C."/>
            <person name="Diao Y."/>
            <person name="Lu Q."/>
            <person name="Zhao J."/>
            <person name="Cui S."/>
            <person name="Peng C."/>
            <person name="He B."/>
            <person name="Liu H."/>
        </authorList>
    </citation>
    <scope>NUCLEOTIDE SEQUENCE [LARGE SCALE GENOMIC DNA]</scope>
    <source>
        <strain evidence="3">Sdau11-99</strain>
    </source>
</reference>
<name>A0A8H4IQD1_9PEZI</name>
<keyword evidence="2" id="KW-0732">Signal</keyword>
<dbReference type="AlphaFoldDB" id="A0A8H4IQD1"/>
<evidence type="ECO:0000256" key="1">
    <source>
        <dbReference type="SAM" id="MobiDB-lite"/>
    </source>
</evidence>
<dbReference type="EMBL" id="WWBZ02000051">
    <property type="protein sequence ID" value="KAF4304268.1"/>
    <property type="molecule type" value="Genomic_DNA"/>
</dbReference>
<proteinExistence type="predicted"/>
<sequence>MPPSAARFVIFLLSLLAALARAVSLSDFTPRVEDLSSQCDAVYNRQIKDCSASDLQTGDNCSVACISGLVAIAESVKSACANDDIAETSIIGVFLLGKGPQILCSNIAATTLGGGQTSKTTTSSITQQSSTLELSSQTTDAGTTIVAGTSTSTTADATSTAASTEASSTSAEETTTAETTAAATTSSVETTAESTTAATSSTSSEAASTTSSGATDLASLNEGSGGGSPFDFVAGNGSSQTAASAWLMGAALGFCTLFVRSFS</sequence>
<comment type="caution">
    <text evidence="3">The sequence shown here is derived from an EMBL/GenBank/DDBJ whole genome shotgun (WGS) entry which is preliminary data.</text>
</comment>
<dbReference type="Proteomes" id="UP000572817">
    <property type="component" value="Unassembled WGS sequence"/>
</dbReference>
<dbReference type="OrthoDB" id="5427833at2759"/>
<feature type="region of interest" description="Disordered" evidence="1">
    <location>
        <begin position="114"/>
        <end position="222"/>
    </location>
</feature>
<evidence type="ECO:0000256" key="2">
    <source>
        <dbReference type="SAM" id="SignalP"/>
    </source>
</evidence>
<evidence type="ECO:0000313" key="3">
    <source>
        <dbReference type="EMBL" id="KAF4304268.1"/>
    </source>
</evidence>
<evidence type="ECO:0000313" key="4">
    <source>
        <dbReference type="Proteomes" id="UP000572817"/>
    </source>
</evidence>